<dbReference type="InterPro" id="IPR051465">
    <property type="entry name" value="Cell_Envelope_Struct_Comp"/>
</dbReference>
<feature type="domain" description="SLH" evidence="4">
    <location>
        <begin position="58"/>
        <end position="121"/>
    </location>
</feature>
<dbReference type="PANTHER" id="PTHR43308:SF5">
    <property type="entry name" value="S-LAYER PROTEIN _ PEPTIDOGLYCAN ENDO-BETA-N-ACETYLGLUCOSAMINIDASE"/>
    <property type="match status" value="1"/>
</dbReference>
<dbReference type="InterPro" id="IPR001119">
    <property type="entry name" value="SLH_dom"/>
</dbReference>
<dbReference type="KEGG" id="dfg:B0537_13995"/>
<dbReference type="RefSeq" id="WP_077715127.1">
    <property type="nucleotide sequence ID" value="NZ_CP019698.1"/>
</dbReference>
<feature type="domain" description="SLH" evidence="4">
    <location>
        <begin position="182"/>
        <end position="245"/>
    </location>
</feature>
<evidence type="ECO:0000259" key="4">
    <source>
        <dbReference type="PROSITE" id="PS51272"/>
    </source>
</evidence>
<dbReference type="OrthoDB" id="1804207at2"/>
<dbReference type="Pfam" id="PF13205">
    <property type="entry name" value="Big_5"/>
    <property type="match status" value="1"/>
</dbReference>
<organism evidence="5 6">
    <name type="scientific">Desulforamulus ferrireducens</name>
    <dbReference type="NCBI Taxonomy" id="1833852"/>
    <lineage>
        <taxon>Bacteria</taxon>
        <taxon>Bacillati</taxon>
        <taxon>Bacillota</taxon>
        <taxon>Clostridia</taxon>
        <taxon>Eubacteriales</taxon>
        <taxon>Peptococcaceae</taxon>
        <taxon>Desulforamulus</taxon>
    </lineage>
</organism>
<evidence type="ECO:0000256" key="3">
    <source>
        <dbReference type="SAM" id="SignalP"/>
    </source>
</evidence>
<sequence>MRNITKLMITVLSVAMFTTLLTGAAWADPGKKAKKVPPGQLKKIIQSQYQRSYQPTWNYSVVFKDLGNHWAKNDILRLESLGVMKGYENKQFMPDKHVSKNEAIAIIMRVVDHENIDSDKEALIKQIFPGWMGLAPLQAYDAGILADWELLNWNGDKPATRIEAAMWLSRAAGDEDISLQEILSFKDTKNLKKDELAYAAVMYKRGILRGTPDGYLNPYQPITRAEFAVMITRFIDSAINDSDVDEEKAEDYIRSLRPANKAKVDLDTNEFTIRFTEDMILAEDRELEDLTEAIQLLKYKDGKWVNANLNYAIVFNEQDNKLVIKLDSDEVLAANTRYCITIANDILVTEEDEAAFSGIKKGEWYFTTEAAALEIKEVEATSDTSIVIQFSGVIEKGEDFNSNGRGIHVLKGNYELDIDAVSISGSKLRITLDEDDSLEDGQEYQVWLSKDVINNFSLAKKDAVKFTYED</sequence>
<dbReference type="PANTHER" id="PTHR43308">
    <property type="entry name" value="OUTER MEMBRANE PROTEIN ALPHA-RELATED"/>
    <property type="match status" value="1"/>
</dbReference>
<keyword evidence="6" id="KW-1185">Reference proteome</keyword>
<keyword evidence="1 3" id="KW-0732">Signal</keyword>
<dbReference type="STRING" id="1833852.B0537_13995"/>
<protein>
    <submittedName>
        <fullName evidence="5">S-layer protein</fullName>
    </submittedName>
</protein>
<evidence type="ECO:0000313" key="5">
    <source>
        <dbReference type="EMBL" id="AQS60087.1"/>
    </source>
</evidence>
<dbReference type="Pfam" id="PF00395">
    <property type="entry name" value="SLH"/>
    <property type="match status" value="2"/>
</dbReference>
<accession>A0A1S6IZ88</accession>
<dbReference type="AlphaFoldDB" id="A0A1S6IZ88"/>
<feature type="signal peptide" evidence="3">
    <location>
        <begin position="1"/>
        <end position="27"/>
    </location>
</feature>
<evidence type="ECO:0000313" key="6">
    <source>
        <dbReference type="Proteomes" id="UP000189464"/>
    </source>
</evidence>
<dbReference type="Proteomes" id="UP000189464">
    <property type="component" value="Chromosome"/>
</dbReference>
<name>A0A1S6IZ88_9FIRM</name>
<proteinExistence type="predicted"/>
<gene>
    <name evidence="5" type="ORF">B0537_13995</name>
</gene>
<keyword evidence="2" id="KW-0677">Repeat</keyword>
<evidence type="ECO:0000256" key="2">
    <source>
        <dbReference type="ARBA" id="ARBA00022737"/>
    </source>
</evidence>
<dbReference type="PROSITE" id="PS51272">
    <property type="entry name" value="SLH"/>
    <property type="match status" value="2"/>
</dbReference>
<dbReference type="InterPro" id="IPR032812">
    <property type="entry name" value="SbsA_Ig"/>
</dbReference>
<feature type="chain" id="PRO_5012119619" evidence="3">
    <location>
        <begin position="28"/>
        <end position="470"/>
    </location>
</feature>
<reference evidence="5 6" key="1">
    <citation type="journal article" date="2016" name="Int. J. Syst. Evol. Microbiol.">
        <title>Desulfotomaculum ferrireducens sp. nov., a moderately thermophilic sulfate-reducing and dissimilatory Fe(III)-reducing bacterium isolated from compost.</title>
        <authorList>
            <person name="Yang G."/>
            <person name="Guo J."/>
            <person name="Zhuang L."/>
            <person name="Yuan Y."/>
            <person name="Zhou S."/>
        </authorList>
    </citation>
    <scope>NUCLEOTIDE SEQUENCE [LARGE SCALE GENOMIC DNA]</scope>
    <source>
        <strain evidence="5 6">GSS09</strain>
    </source>
</reference>
<dbReference type="EMBL" id="CP019698">
    <property type="protein sequence ID" value="AQS60087.1"/>
    <property type="molecule type" value="Genomic_DNA"/>
</dbReference>
<evidence type="ECO:0000256" key="1">
    <source>
        <dbReference type="ARBA" id="ARBA00022729"/>
    </source>
</evidence>